<keyword evidence="9 14" id="KW-0560">Oxidoreductase</keyword>
<dbReference type="GO" id="GO:0051539">
    <property type="term" value="F:4 iron, 4 sulfur cluster binding"/>
    <property type="evidence" value="ECO:0007669"/>
    <property type="project" value="UniProtKB-UniRule"/>
</dbReference>
<evidence type="ECO:0000259" key="16">
    <source>
        <dbReference type="PROSITE" id="PS51379"/>
    </source>
</evidence>
<comment type="caution">
    <text evidence="17">The sequence shown here is derived from an EMBL/GenBank/DDBJ whole genome shotgun (WGS) entry which is preliminary data.</text>
</comment>
<feature type="binding site" evidence="15">
    <location>
        <position position="563"/>
    </location>
    <ligand>
        <name>[4Fe-4S] cluster</name>
        <dbReference type="ChEBI" id="CHEBI:49883"/>
        <label>1</label>
    </ligand>
</feature>
<evidence type="ECO:0000256" key="12">
    <source>
        <dbReference type="ARBA" id="ARBA00030514"/>
    </source>
</evidence>
<comment type="function">
    <text evidence="1 14">Catalyzes the ferredoxin-dependent oxidative decarboxylation of arylpyruvates.</text>
</comment>
<feature type="binding site" evidence="15">
    <location>
        <position position="595"/>
    </location>
    <ligand>
        <name>[4Fe-4S] cluster</name>
        <dbReference type="ChEBI" id="CHEBI:49883"/>
        <label>2</label>
    </ligand>
</feature>
<dbReference type="InterPro" id="IPR045025">
    <property type="entry name" value="HACL1-like"/>
</dbReference>
<dbReference type="Proteomes" id="UP000199259">
    <property type="component" value="Unassembled WGS sequence"/>
</dbReference>
<evidence type="ECO:0000256" key="4">
    <source>
        <dbReference type="ARBA" id="ARBA00017710"/>
    </source>
</evidence>
<dbReference type="GO" id="GO:0030976">
    <property type="term" value="F:thiamine pyrophosphate binding"/>
    <property type="evidence" value="ECO:0007669"/>
    <property type="project" value="InterPro"/>
</dbReference>
<dbReference type="GO" id="GO:0044272">
    <property type="term" value="P:sulfur compound biosynthetic process"/>
    <property type="evidence" value="ECO:0007669"/>
    <property type="project" value="UniProtKB-ARBA"/>
</dbReference>
<reference evidence="17 18" key="1">
    <citation type="submission" date="2016-10" db="EMBL/GenBank/DDBJ databases">
        <authorList>
            <person name="Varghese N."/>
            <person name="Submissions S."/>
        </authorList>
    </citation>
    <scope>NUCLEOTIDE SEQUENCE [LARGE SCALE GENOMIC DNA]</scope>
    <source>
        <strain evidence="17 18">PL 12/M</strain>
    </source>
</reference>
<keyword evidence="18" id="KW-1185">Reference proteome</keyword>
<dbReference type="RefSeq" id="WP_091709314.1">
    <property type="nucleotide sequence ID" value="NZ_FNCA01000003.1"/>
</dbReference>
<dbReference type="Pfam" id="PF01855">
    <property type="entry name" value="POR_N"/>
    <property type="match status" value="1"/>
</dbReference>
<evidence type="ECO:0000256" key="9">
    <source>
        <dbReference type="ARBA" id="ARBA00023002"/>
    </source>
</evidence>
<dbReference type="InterPro" id="IPR017896">
    <property type="entry name" value="4Fe4S_Fe-S-bd"/>
</dbReference>
<dbReference type="InterPro" id="IPR029061">
    <property type="entry name" value="THDP-binding"/>
</dbReference>
<dbReference type="SUPFAM" id="SSF52518">
    <property type="entry name" value="Thiamin diphosphate-binding fold (THDP-binding)"/>
    <property type="match status" value="2"/>
</dbReference>
<dbReference type="Gene3D" id="3.40.50.970">
    <property type="match status" value="2"/>
</dbReference>
<dbReference type="FunFam" id="3.40.50.970:FF:000039">
    <property type="entry name" value="Indolepyruvate oxidoreductase subunit IorA"/>
    <property type="match status" value="1"/>
</dbReference>
<feature type="domain" description="4Fe-4S ferredoxin-type" evidence="16">
    <location>
        <begin position="581"/>
        <end position="609"/>
    </location>
</feature>
<accession>A0A7Z7AVR0</accession>
<dbReference type="PIRSF" id="PIRSF006439">
    <property type="entry name" value="Indolepyruvate_ferr_oxidored"/>
    <property type="match status" value="1"/>
</dbReference>
<keyword evidence="10 14" id="KW-0408">Iron</keyword>
<evidence type="ECO:0000313" key="17">
    <source>
        <dbReference type="EMBL" id="SDF65819.1"/>
    </source>
</evidence>
<dbReference type="Gene3D" id="3.40.50.920">
    <property type="match status" value="1"/>
</dbReference>
<proteinExistence type="predicted"/>
<feature type="binding site" evidence="15">
    <location>
        <position position="589"/>
    </location>
    <ligand>
        <name>[4Fe-4S] cluster</name>
        <dbReference type="ChEBI" id="CHEBI:49883"/>
        <label>2</label>
    </ligand>
</feature>
<dbReference type="GO" id="GO:0046872">
    <property type="term" value="F:metal ion binding"/>
    <property type="evidence" value="ECO:0007669"/>
    <property type="project" value="UniProtKB-UniRule"/>
</dbReference>
<evidence type="ECO:0000256" key="13">
    <source>
        <dbReference type="ARBA" id="ARBA00048332"/>
    </source>
</evidence>
<protein>
    <recommendedName>
        <fullName evidence="4 14">Indolepyruvate oxidoreductase subunit IorA</fullName>
        <shortName evidence="14">IOR</shortName>
        <ecNumber evidence="3 14">1.2.7.8</ecNumber>
    </recommendedName>
    <alternativeName>
        <fullName evidence="12 14">Indolepyruvate ferredoxin oxidoreductase subunit alpha</fullName>
    </alternativeName>
</protein>
<dbReference type="AlphaFoldDB" id="A0A7Z7AVR0"/>
<evidence type="ECO:0000313" key="18">
    <source>
        <dbReference type="Proteomes" id="UP000199259"/>
    </source>
</evidence>
<evidence type="ECO:0000256" key="5">
    <source>
        <dbReference type="ARBA" id="ARBA00022448"/>
    </source>
</evidence>
<evidence type="ECO:0000256" key="15">
    <source>
        <dbReference type="PIRSR" id="PIRSR006439-50"/>
    </source>
</evidence>
<sequence>MSTREYMLGNVAIARGIVEGGGQVISGYPGTPSSEIIGTLAGMKERDFYVEWSVNEKVALEVAAGAAMAGVRSVVTMKHVGLNVAADPLLTLAYTGVKGSMIIIVADDPSCHSSQNEQDTRRYSQFSLIPCLDPSTPQEAKDMIPYAFAFSNKVQMPVIFRPTTRISHGKSDIELGPVEETRPTAEFVKELERWVMVPKNARIQHPHLLEIQKTMQEELENSPWNSLELVDSAKVGVIASGIASVYAKEAVMQQGINASFLKIGTYPVPENKIRTLMENTDKIIIFEEMEPIVEEQVRIIAQQTGSTVEIVGKMPGPVPRIYELNTDICADVLAEVLELERPDVPAEVAEDFDYDRCRIDLPMRPPVMCPGCSHRASFHVMKKVYGKDAIFPSDIGCYTLGIQSGTVDTTLCMGGSITVASGMYQAGEKKPICCSIGDSTFFHTGMNGLLNAIYNKADITVTIVDNRITAMTGHQPNPGMGKLATGEPTIEVSLEELCKGMGAGFVETVDPYDLEKAEEVFKRAKEYKGTSVVITRQFCVIDAKRSGIRRKPFSIDAEKCVGCKLCVNLGCPAIEFDTTTKKASINAMCTGCGVCAALCKFDAITEVKK</sequence>
<keyword evidence="11 14" id="KW-0411">Iron-sulfur</keyword>
<feature type="binding site" evidence="15">
    <location>
        <position position="566"/>
    </location>
    <ligand>
        <name>[4Fe-4S] cluster</name>
        <dbReference type="ChEBI" id="CHEBI:49883"/>
        <label>1</label>
    </ligand>
</feature>
<dbReference type="EMBL" id="FNCA01000003">
    <property type="protein sequence ID" value="SDF65819.1"/>
    <property type="molecule type" value="Genomic_DNA"/>
</dbReference>
<dbReference type="EC" id="1.2.7.8" evidence="3 14"/>
<dbReference type="InterPro" id="IPR017721">
    <property type="entry name" value="IorA"/>
</dbReference>
<dbReference type="Gene3D" id="3.30.70.20">
    <property type="match status" value="1"/>
</dbReference>
<keyword evidence="7 14" id="KW-0479">Metal-binding</keyword>
<name>A0A7Z7AVR0_9EURY</name>
<dbReference type="PANTHER" id="PTHR43710:SF7">
    <property type="entry name" value="INDOLEPYRUVATE OXIDOREDUCTASE SUBUNIT IORA"/>
    <property type="match status" value="1"/>
</dbReference>
<dbReference type="InterPro" id="IPR009014">
    <property type="entry name" value="Transketo_C/PFOR_II"/>
</dbReference>
<dbReference type="OrthoDB" id="19071at2157"/>
<evidence type="ECO:0000256" key="8">
    <source>
        <dbReference type="ARBA" id="ARBA00022982"/>
    </source>
</evidence>
<feature type="domain" description="4Fe-4S ferredoxin-type" evidence="16">
    <location>
        <begin position="551"/>
        <end position="579"/>
    </location>
</feature>
<evidence type="ECO:0000256" key="1">
    <source>
        <dbReference type="ARBA" id="ARBA00002995"/>
    </source>
</evidence>
<dbReference type="InterPro" id="IPR011766">
    <property type="entry name" value="TPP_enzyme_TPP-bd"/>
</dbReference>
<dbReference type="NCBIfam" id="TIGR03336">
    <property type="entry name" value="IOR_alpha"/>
    <property type="match status" value="1"/>
</dbReference>
<keyword evidence="5 14" id="KW-0813">Transport</keyword>
<feature type="binding site" evidence="15">
    <location>
        <position position="571"/>
    </location>
    <ligand>
        <name>[4Fe-4S] cluster</name>
        <dbReference type="ChEBI" id="CHEBI:49883"/>
        <label>2</label>
    </ligand>
</feature>
<feature type="binding site" evidence="15">
    <location>
        <position position="599"/>
    </location>
    <ligand>
        <name>[4Fe-4S] cluster</name>
        <dbReference type="ChEBI" id="CHEBI:49883"/>
        <label>1</label>
    </ligand>
</feature>
<evidence type="ECO:0000256" key="14">
    <source>
        <dbReference type="PIRNR" id="PIRNR006439"/>
    </source>
</evidence>
<evidence type="ECO:0000256" key="10">
    <source>
        <dbReference type="ARBA" id="ARBA00023004"/>
    </source>
</evidence>
<dbReference type="CDD" id="cd07034">
    <property type="entry name" value="TPP_PYR_PFOR_IOR-alpha_like"/>
    <property type="match status" value="1"/>
</dbReference>
<evidence type="ECO:0000256" key="11">
    <source>
        <dbReference type="ARBA" id="ARBA00023014"/>
    </source>
</evidence>
<gene>
    <name evidence="17" type="ORF">SAMN04488589_1036</name>
</gene>
<dbReference type="PANTHER" id="PTHR43710">
    <property type="entry name" value="2-HYDROXYACYL-COA LYASE"/>
    <property type="match status" value="1"/>
</dbReference>
<dbReference type="InterPro" id="IPR002880">
    <property type="entry name" value="Pyrv_Fd/Flavodoxin_OxRdtase_N"/>
</dbReference>
<organism evidence="17 18">
    <name type="scientific">Methanolobus vulcani</name>
    <dbReference type="NCBI Taxonomy" id="38026"/>
    <lineage>
        <taxon>Archaea</taxon>
        <taxon>Methanobacteriati</taxon>
        <taxon>Methanobacteriota</taxon>
        <taxon>Stenosarchaea group</taxon>
        <taxon>Methanomicrobia</taxon>
        <taxon>Methanosarcinales</taxon>
        <taxon>Methanosarcinaceae</taxon>
        <taxon>Methanolobus</taxon>
    </lineage>
</organism>
<feature type="binding site" evidence="15">
    <location>
        <position position="560"/>
    </location>
    <ligand>
        <name>[4Fe-4S] cluster</name>
        <dbReference type="ChEBI" id="CHEBI:49883"/>
        <label>1</label>
    </ligand>
</feature>
<keyword evidence="8 14" id="KW-0249">Electron transport</keyword>
<keyword evidence="17" id="KW-0670">Pyruvate</keyword>
<evidence type="ECO:0000256" key="6">
    <source>
        <dbReference type="ARBA" id="ARBA00022485"/>
    </source>
</evidence>
<dbReference type="CDD" id="cd02008">
    <property type="entry name" value="TPP_IOR_alpha"/>
    <property type="match status" value="1"/>
</dbReference>
<dbReference type="PROSITE" id="PS51379">
    <property type="entry name" value="4FE4S_FER_2"/>
    <property type="match status" value="2"/>
</dbReference>
<dbReference type="SUPFAM" id="SSF52922">
    <property type="entry name" value="TK C-terminal domain-like"/>
    <property type="match status" value="1"/>
</dbReference>
<keyword evidence="6 14" id="KW-0004">4Fe-4S</keyword>
<dbReference type="GO" id="GO:0043805">
    <property type="term" value="F:indolepyruvate ferredoxin oxidoreductase activity"/>
    <property type="evidence" value="ECO:0007669"/>
    <property type="project" value="UniProtKB-UniRule"/>
</dbReference>
<comment type="subunit">
    <text evidence="2 14">Heterodimer of the IorA and IorB subunits.</text>
</comment>
<dbReference type="Pfam" id="PF02775">
    <property type="entry name" value="TPP_enzyme_C"/>
    <property type="match status" value="1"/>
</dbReference>
<comment type="cofactor">
    <cofactor evidence="14 15">
        <name>[4Fe-4S] cluster</name>
        <dbReference type="ChEBI" id="CHEBI:49883"/>
    </cofactor>
    <text evidence="14 15">Binds 2 [4Fe-4S] clusters. In this family the first cluster has a non-standard and varying [4Fe-4S] binding motif CX(2)CX(2)CX(4-5)CP.</text>
</comment>
<feature type="binding site" evidence="15">
    <location>
        <position position="592"/>
    </location>
    <ligand>
        <name>[4Fe-4S] cluster</name>
        <dbReference type="ChEBI" id="CHEBI:49883"/>
        <label>2</label>
    </ligand>
</feature>
<evidence type="ECO:0000256" key="2">
    <source>
        <dbReference type="ARBA" id="ARBA00011238"/>
    </source>
</evidence>
<evidence type="ECO:0000256" key="7">
    <source>
        <dbReference type="ARBA" id="ARBA00022723"/>
    </source>
</evidence>
<dbReference type="GO" id="GO:0006082">
    <property type="term" value="P:organic acid metabolic process"/>
    <property type="evidence" value="ECO:0007669"/>
    <property type="project" value="UniProtKB-ARBA"/>
</dbReference>
<evidence type="ECO:0000256" key="3">
    <source>
        <dbReference type="ARBA" id="ARBA00012812"/>
    </source>
</evidence>
<comment type="catalytic activity">
    <reaction evidence="13 14">
        <text>indole-3-pyruvate + 2 oxidized [2Fe-2S]-[ferredoxin] + CoA = (indol-3-yl)acetyl-CoA + 2 reduced [2Fe-2S]-[ferredoxin] + CO2 + H(+)</text>
        <dbReference type="Rhea" id="RHEA:12645"/>
        <dbReference type="Rhea" id="RHEA-COMP:10000"/>
        <dbReference type="Rhea" id="RHEA-COMP:10001"/>
        <dbReference type="ChEBI" id="CHEBI:15378"/>
        <dbReference type="ChEBI" id="CHEBI:16526"/>
        <dbReference type="ChEBI" id="CHEBI:17640"/>
        <dbReference type="ChEBI" id="CHEBI:33737"/>
        <dbReference type="ChEBI" id="CHEBI:33738"/>
        <dbReference type="ChEBI" id="CHEBI:57271"/>
        <dbReference type="ChEBI" id="CHEBI:57287"/>
        <dbReference type="EC" id="1.2.7.8"/>
    </reaction>
</comment>